<evidence type="ECO:0000313" key="2">
    <source>
        <dbReference type="Proteomes" id="UP000825933"/>
    </source>
</evidence>
<evidence type="ECO:0000313" key="1">
    <source>
        <dbReference type="EMBL" id="MBZ2166345.1"/>
    </source>
</evidence>
<dbReference type="RefSeq" id="WP_223791897.1">
    <property type="nucleotide sequence ID" value="NZ_JAIOUQ010000011.1"/>
</dbReference>
<name>A0A8T5V3W0_9EURY</name>
<dbReference type="Proteomes" id="UP000825933">
    <property type="component" value="Unassembled WGS sequence"/>
</dbReference>
<gene>
    <name evidence="1" type="ORF">K8N75_09880</name>
</gene>
<reference evidence="2" key="1">
    <citation type="journal article" date="2022" name="Microbiol. Resour. Announc.">
        <title>Draft Genome Sequence of a Methanogenic Archaeon from West Spitsbergen Permafrost.</title>
        <authorList>
            <person name="Trubitsyn V."/>
            <person name="Rivkina E."/>
            <person name="Shcherbakova V."/>
        </authorList>
    </citation>
    <scope>NUCLEOTIDE SEQUENCE [LARGE SCALE GENOMIC DNA]</scope>
    <source>
        <strain evidence="2">VT</strain>
    </source>
</reference>
<sequence length="87" mass="10272">MARNRIVDDKNLCPKCLSPTEMLQKKKDNLWRCINSLCRLSRDGNGYMIGEKRIPAEKVLFIVDEDIFEVPRRGLVEFKKEAKRYLK</sequence>
<keyword evidence="2" id="KW-1185">Reference proteome</keyword>
<comment type="caution">
    <text evidence="1">The sequence shown here is derived from an EMBL/GenBank/DDBJ whole genome shotgun (WGS) entry which is preliminary data.</text>
</comment>
<protein>
    <submittedName>
        <fullName evidence="1">Uncharacterized protein</fullName>
    </submittedName>
</protein>
<dbReference type="AlphaFoldDB" id="A0A8T5V3W0"/>
<organism evidence="1 2">
    <name type="scientific">Methanobacterium spitsbergense</name>
    <dbReference type="NCBI Taxonomy" id="2874285"/>
    <lineage>
        <taxon>Archaea</taxon>
        <taxon>Methanobacteriati</taxon>
        <taxon>Methanobacteriota</taxon>
        <taxon>Methanomada group</taxon>
        <taxon>Methanobacteria</taxon>
        <taxon>Methanobacteriales</taxon>
        <taxon>Methanobacteriaceae</taxon>
        <taxon>Methanobacterium</taxon>
    </lineage>
</organism>
<dbReference type="EMBL" id="JAIOUQ010000011">
    <property type="protein sequence ID" value="MBZ2166345.1"/>
    <property type="molecule type" value="Genomic_DNA"/>
</dbReference>
<accession>A0A8T5V3W0</accession>
<proteinExistence type="predicted"/>